<comment type="subcellular location">
    <subcellularLocation>
        <location evidence="1">Cell outer membrane</location>
    </subcellularLocation>
</comment>
<protein>
    <submittedName>
        <fullName evidence="8">SusD family protein</fullName>
    </submittedName>
</protein>
<dbReference type="RefSeq" id="WP_156729524.1">
    <property type="nucleotide sequence ID" value="NZ_CACRSZ010000037.1"/>
</dbReference>
<comment type="similarity">
    <text evidence="2">Belongs to the SusD family.</text>
</comment>
<keyword evidence="4" id="KW-0472">Membrane</keyword>
<dbReference type="GO" id="GO:0009279">
    <property type="term" value="C:cell outer membrane"/>
    <property type="evidence" value="ECO:0007669"/>
    <property type="project" value="UniProtKB-SubCell"/>
</dbReference>
<dbReference type="SUPFAM" id="SSF48452">
    <property type="entry name" value="TPR-like"/>
    <property type="match status" value="1"/>
</dbReference>
<evidence type="ECO:0000256" key="1">
    <source>
        <dbReference type="ARBA" id="ARBA00004442"/>
    </source>
</evidence>
<dbReference type="PROSITE" id="PS51257">
    <property type="entry name" value="PROKAR_LIPOPROTEIN"/>
    <property type="match status" value="1"/>
</dbReference>
<dbReference type="Pfam" id="PF07980">
    <property type="entry name" value="SusD_RagB"/>
    <property type="match status" value="1"/>
</dbReference>
<evidence type="ECO:0000313" key="8">
    <source>
        <dbReference type="EMBL" id="VYT03843.1"/>
    </source>
</evidence>
<organism evidence="8">
    <name type="scientific">Bacteroides faecis</name>
    <dbReference type="NCBI Taxonomy" id="674529"/>
    <lineage>
        <taxon>Bacteria</taxon>
        <taxon>Pseudomonadati</taxon>
        <taxon>Bacteroidota</taxon>
        <taxon>Bacteroidia</taxon>
        <taxon>Bacteroidales</taxon>
        <taxon>Bacteroidaceae</taxon>
        <taxon>Bacteroides</taxon>
    </lineage>
</organism>
<dbReference type="AlphaFoldDB" id="A0A6N2TGH8"/>
<name>A0A6N2TGH8_9BACE</name>
<evidence type="ECO:0000256" key="3">
    <source>
        <dbReference type="ARBA" id="ARBA00022729"/>
    </source>
</evidence>
<dbReference type="EMBL" id="CACRSZ010000037">
    <property type="protein sequence ID" value="VYT03843.1"/>
    <property type="molecule type" value="Genomic_DNA"/>
</dbReference>
<dbReference type="InterPro" id="IPR033985">
    <property type="entry name" value="SusD-like_N"/>
</dbReference>
<keyword evidence="3" id="KW-0732">Signal</keyword>
<evidence type="ECO:0000256" key="4">
    <source>
        <dbReference type="ARBA" id="ARBA00023136"/>
    </source>
</evidence>
<sequence length="698" mass="79706">MKNIILTLSVVTILGFGFSGCSDYLDSDYLFDERMTIENVFSNKDYSNRWLARGYYFLGHDDLQEICSKKHMPFNFADDMFFGDGGYENWKNGNYDESGYDGNSQGIWENAYKGIRQVSIFLHNIDMNQEFTTEEIADLKGQARFLRSYFYWMLLRTFGPIPIIPDEGIDYTQDYGNLAISRNTYDECANYIAQELAEAAAGLPLTRGSQNIARPTRGAALALRARVLLYAASPLFNGQAPVEVQAGMINRDGTALLSSTYDERKWALAAAAAKDVMDLGVYELYTTGVRTGSTDLAYPNTLEPQPDPINHFDEKNWPNGYKDIDPFESYRSVFNGTAPAYSNPELIFTRGQNQGSEGINVMVLHQLPRREGKGYNSHGMTQKQCDAYYMKDGSDCPGMNSMYAGQEGYTDPLRYNNASRPTELVTENELANYPELGQLGTGVCKQYAGREPRFYASVSYNGSTWNFLNAEADQDEVKNVAIWYYLGDPNGFKQTSYWTRTGIGIKKYVHPDDISNTTVTAYDQSRMTNKVDPAIRYAEVLLIYAEALNELTSGQTYNIPSWNESTTYIISRNIDEMKKGIQPIRIRAGIPDYENDIYQDANKFRIKLKRERQIELFAETHRYFDLRRWCDAPFEEPKHVYGCNAYCSKNQYVLFHTPVETPSLPSIFTTKMWFWPINHTELKRNKELSQNVGWTDPE</sequence>
<dbReference type="Gene3D" id="1.25.40.390">
    <property type="match status" value="1"/>
</dbReference>
<feature type="domain" description="RagB/SusD" evidence="6">
    <location>
        <begin position="345"/>
        <end position="694"/>
    </location>
</feature>
<dbReference type="InterPro" id="IPR011990">
    <property type="entry name" value="TPR-like_helical_dom_sf"/>
</dbReference>
<evidence type="ECO:0000256" key="2">
    <source>
        <dbReference type="ARBA" id="ARBA00006275"/>
    </source>
</evidence>
<gene>
    <name evidence="8" type="ORF">BFLFYP10_01266</name>
</gene>
<dbReference type="InterPro" id="IPR012944">
    <property type="entry name" value="SusD_RagB_dom"/>
</dbReference>
<feature type="domain" description="SusD-like N-terminal" evidence="7">
    <location>
        <begin position="65"/>
        <end position="229"/>
    </location>
</feature>
<evidence type="ECO:0000259" key="6">
    <source>
        <dbReference type="Pfam" id="PF07980"/>
    </source>
</evidence>
<keyword evidence="5" id="KW-0998">Cell outer membrane</keyword>
<accession>A0A6N2TGH8</accession>
<proteinExistence type="inferred from homology"/>
<dbReference type="Pfam" id="PF14322">
    <property type="entry name" value="SusD-like_3"/>
    <property type="match status" value="1"/>
</dbReference>
<evidence type="ECO:0000259" key="7">
    <source>
        <dbReference type="Pfam" id="PF14322"/>
    </source>
</evidence>
<reference evidence="8" key="1">
    <citation type="submission" date="2019-11" db="EMBL/GenBank/DDBJ databases">
        <authorList>
            <person name="Feng L."/>
        </authorList>
    </citation>
    <scope>NUCLEOTIDE SEQUENCE</scope>
    <source>
        <strain evidence="8">BfaecisLFYP10</strain>
    </source>
</reference>
<evidence type="ECO:0000256" key="5">
    <source>
        <dbReference type="ARBA" id="ARBA00023237"/>
    </source>
</evidence>